<proteinExistence type="predicted"/>
<protein>
    <submittedName>
        <fullName evidence="1">Uncharacterized protein</fullName>
    </submittedName>
</protein>
<name>A0A0E9Y2L2_ANGAN</name>
<evidence type="ECO:0000313" key="1">
    <source>
        <dbReference type="EMBL" id="JAI08496.1"/>
    </source>
</evidence>
<dbReference type="EMBL" id="GBXM01000082">
    <property type="protein sequence ID" value="JAI08496.1"/>
    <property type="molecule type" value="Transcribed_RNA"/>
</dbReference>
<sequence>MSSFLTLGAELRSLCTDNAVLSGKQ</sequence>
<accession>A0A0E9Y2L2</accession>
<reference evidence="1" key="2">
    <citation type="journal article" date="2015" name="Fish Shellfish Immunol.">
        <title>Early steps in the European eel (Anguilla anguilla)-Vibrio vulnificus interaction in the gills: Role of the RtxA13 toxin.</title>
        <authorList>
            <person name="Callol A."/>
            <person name="Pajuelo D."/>
            <person name="Ebbesson L."/>
            <person name="Teles M."/>
            <person name="MacKenzie S."/>
            <person name="Amaro C."/>
        </authorList>
    </citation>
    <scope>NUCLEOTIDE SEQUENCE</scope>
</reference>
<organism evidence="1">
    <name type="scientific">Anguilla anguilla</name>
    <name type="common">European freshwater eel</name>
    <name type="synonym">Muraena anguilla</name>
    <dbReference type="NCBI Taxonomy" id="7936"/>
    <lineage>
        <taxon>Eukaryota</taxon>
        <taxon>Metazoa</taxon>
        <taxon>Chordata</taxon>
        <taxon>Craniata</taxon>
        <taxon>Vertebrata</taxon>
        <taxon>Euteleostomi</taxon>
        <taxon>Actinopterygii</taxon>
        <taxon>Neopterygii</taxon>
        <taxon>Teleostei</taxon>
        <taxon>Anguilliformes</taxon>
        <taxon>Anguillidae</taxon>
        <taxon>Anguilla</taxon>
    </lineage>
</organism>
<reference evidence="1" key="1">
    <citation type="submission" date="2014-11" db="EMBL/GenBank/DDBJ databases">
        <authorList>
            <person name="Amaro Gonzalez C."/>
        </authorList>
    </citation>
    <scope>NUCLEOTIDE SEQUENCE</scope>
</reference>
<dbReference type="AlphaFoldDB" id="A0A0E9Y2L2"/>